<reference evidence="2" key="1">
    <citation type="submission" date="2018-11" db="EMBL/GenBank/DDBJ databases">
        <authorList>
            <consortium name="Pathogen Informatics"/>
        </authorList>
    </citation>
    <scope>NUCLEOTIDE SEQUENCE</scope>
</reference>
<comment type="caution">
    <text evidence="2">The sequence shown here is derived from an EMBL/GenBank/DDBJ whole genome shotgun (WGS) entry which is preliminary data.</text>
</comment>
<dbReference type="EMBL" id="CAAALY010261348">
    <property type="protein sequence ID" value="VEL39466.1"/>
    <property type="molecule type" value="Genomic_DNA"/>
</dbReference>
<feature type="compositionally biased region" description="Polar residues" evidence="1">
    <location>
        <begin position="73"/>
        <end position="84"/>
    </location>
</feature>
<keyword evidence="3" id="KW-1185">Reference proteome</keyword>
<feature type="region of interest" description="Disordered" evidence="1">
    <location>
        <begin position="130"/>
        <end position="152"/>
    </location>
</feature>
<evidence type="ECO:0000313" key="2">
    <source>
        <dbReference type="EMBL" id="VEL39466.1"/>
    </source>
</evidence>
<evidence type="ECO:0000256" key="1">
    <source>
        <dbReference type="SAM" id="MobiDB-lite"/>
    </source>
</evidence>
<sequence length="152" mass="16683">PNWDELILKLPCKPEQWRQLSKNRSTQEKIGLLIHQVYGGGKISELEVPESEGPDDSNLGQQESGENGKIQMGSLTTSSAKGKQTESQLLPLALLEGLEPGSDKDTIEEAVRTLSVNIDFAKKASEVVVRSARSDKVEKSEASEKSDIQTYE</sequence>
<name>A0A448XLH0_9PLAT</name>
<proteinExistence type="predicted"/>
<evidence type="ECO:0000313" key="3">
    <source>
        <dbReference type="Proteomes" id="UP000784294"/>
    </source>
</evidence>
<feature type="compositionally biased region" description="Basic and acidic residues" evidence="1">
    <location>
        <begin position="132"/>
        <end position="152"/>
    </location>
</feature>
<gene>
    <name evidence="2" type="ORF">PXEA_LOCUS32906</name>
</gene>
<feature type="non-terminal residue" evidence="2">
    <location>
        <position position="1"/>
    </location>
</feature>
<organism evidence="2 3">
    <name type="scientific">Protopolystoma xenopodis</name>
    <dbReference type="NCBI Taxonomy" id="117903"/>
    <lineage>
        <taxon>Eukaryota</taxon>
        <taxon>Metazoa</taxon>
        <taxon>Spiralia</taxon>
        <taxon>Lophotrochozoa</taxon>
        <taxon>Platyhelminthes</taxon>
        <taxon>Monogenea</taxon>
        <taxon>Polyopisthocotylea</taxon>
        <taxon>Polystomatidea</taxon>
        <taxon>Polystomatidae</taxon>
        <taxon>Protopolystoma</taxon>
    </lineage>
</organism>
<accession>A0A448XLH0</accession>
<feature type="region of interest" description="Disordered" evidence="1">
    <location>
        <begin position="46"/>
        <end position="84"/>
    </location>
</feature>
<dbReference type="AlphaFoldDB" id="A0A448XLH0"/>
<dbReference type="Proteomes" id="UP000784294">
    <property type="component" value="Unassembled WGS sequence"/>
</dbReference>
<protein>
    <submittedName>
        <fullName evidence="2">Uncharacterized protein</fullName>
    </submittedName>
</protein>